<comment type="catalytic activity">
    <reaction evidence="11">
        <text>[GlcNAc-(1-&gt;4)-Mur2Ac(oyl-L-Ala-gamma-D-Glu-L-Lys-D-Ala-D-Ala)](n)-di-trans,octa-cis-undecaprenyl diphosphate + beta-D-GlcNAc-(1-&gt;4)-Mur2Ac(oyl-L-Ala-gamma-D-Glu-L-Lys-D-Ala-D-Ala)-di-trans,octa-cis-undecaprenyl diphosphate = [GlcNAc-(1-&gt;4)-Mur2Ac(oyl-L-Ala-gamma-D-Glu-L-Lys-D-Ala-D-Ala)](n+1)-di-trans,octa-cis-undecaprenyl diphosphate + di-trans,octa-cis-undecaprenyl diphosphate + H(+)</text>
        <dbReference type="Rhea" id="RHEA:23708"/>
        <dbReference type="Rhea" id="RHEA-COMP:9602"/>
        <dbReference type="Rhea" id="RHEA-COMP:9603"/>
        <dbReference type="ChEBI" id="CHEBI:15378"/>
        <dbReference type="ChEBI" id="CHEBI:58405"/>
        <dbReference type="ChEBI" id="CHEBI:60033"/>
        <dbReference type="ChEBI" id="CHEBI:78435"/>
        <dbReference type="EC" id="2.4.99.28"/>
    </reaction>
</comment>
<dbReference type="HAMAP" id="MF_00766">
    <property type="entry name" value="PGT_MtgA"/>
    <property type="match status" value="1"/>
</dbReference>
<evidence type="ECO:0000313" key="14">
    <source>
        <dbReference type="Proteomes" id="UP000317355"/>
    </source>
</evidence>
<dbReference type="GO" id="GO:0071555">
    <property type="term" value="P:cell wall organization"/>
    <property type="evidence" value="ECO:0007669"/>
    <property type="project" value="UniProtKB-KW"/>
</dbReference>
<dbReference type="PANTHER" id="PTHR30400:SF0">
    <property type="entry name" value="BIOSYNTHETIC PEPTIDOGLYCAN TRANSGLYCOSYLASE"/>
    <property type="match status" value="1"/>
</dbReference>
<accession>A0A558DFT4</accession>
<dbReference type="GO" id="GO:0008955">
    <property type="term" value="F:peptidoglycan glycosyltransferase activity"/>
    <property type="evidence" value="ECO:0007669"/>
    <property type="project" value="UniProtKB-UniRule"/>
</dbReference>
<dbReference type="GO" id="GO:0009274">
    <property type="term" value="C:peptidoglycan-based cell wall"/>
    <property type="evidence" value="ECO:0007669"/>
    <property type="project" value="InterPro"/>
</dbReference>
<dbReference type="GO" id="GO:0008360">
    <property type="term" value="P:regulation of cell shape"/>
    <property type="evidence" value="ECO:0007669"/>
    <property type="project" value="UniProtKB-KW"/>
</dbReference>
<dbReference type="InterPro" id="IPR036950">
    <property type="entry name" value="PBP_transglycosylase"/>
</dbReference>
<keyword evidence="2 11" id="KW-0997">Cell inner membrane</keyword>
<evidence type="ECO:0000259" key="12">
    <source>
        <dbReference type="Pfam" id="PF00912"/>
    </source>
</evidence>
<evidence type="ECO:0000256" key="10">
    <source>
        <dbReference type="ARBA" id="ARBA00023316"/>
    </source>
</evidence>
<evidence type="ECO:0000256" key="9">
    <source>
        <dbReference type="ARBA" id="ARBA00023136"/>
    </source>
</evidence>
<dbReference type="Gene3D" id="1.10.3810.10">
    <property type="entry name" value="Biosynthetic peptidoglycan transglycosylase-like"/>
    <property type="match status" value="1"/>
</dbReference>
<dbReference type="InterPro" id="IPR001264">
    <property type="entry name" value="Glyco_trans_51"/>
</dbReference>
<evidence type="ECO:0000256" key="2">
    <source>
        <dbReference type="ARBA" id="ARBA00022519"/>
    </source>
</evidence>
<dbReference type="STRING" id="1543721.AAY24_06335"/>
<evidence type="ECO:0000256" key="11">
    <source>
        <dbReference type="HAMAP-Rule" id="MF_00766"/>
    </source>
</evidence>
<dbReference type="NCBIfam" id="TIGR02070">
    <property type="entry name" value="mono_pep_trsgly"/>
    <property type="match status" value="1"/>
</dbReference>
<keyword evidence="6 11" id="KW-0133">Cell shape</keyword>
<dbReference type="InterPro" id="IPR023346">
    <property type="entry name" value="Lysozyme-like_dom_sf"/>
</dbReference>
<dbReference type="GO" id="GO:0009252">
    <property type="term" value="P:peptidoglycan biosynthetic process"/>
    <property type="evidence" value="ECO:0007669"/>
    <property type="project" value="UniProtKB-UniRule"/>
</dbReference>
<evidence type="ECO:0000256" key="1">
    <source>
        <dbReference type="ARBA" id="ARBA00022475"/>
    </source>
</evidence>
<evidence type="ECO:0000313" key="13">
    <source>
        <dbReference type="EMBL" id="TVT59890.1"/>
    </source>
</evidence>
<keyword evidence="3 11" id="KW-0328">Glycosyltransferase</keyword>
<keyword evidence="7 11" id="KW-0573">Peptidoglycan synthesis</keyword>
<keyword evidence="1 11" id="KW-1003">Cell membrane</keyword>
<dbReference type="UniPathway" id="UPA00219"/>
<keyword evidence="10 11" id="KW-0961">Cell wall biogenesis/degradation</keyword>
<keyword evidence="9 11" id="KW-0472">Membrane</keyword>
<dbReference type="Proteomes" id="UP000317355">
    <property type="component" value="Unassembled WGS sequence"/>
</dbReference>
<organism evidence="13 14">
    <name type="scientific">Sedimenticola thiotaurini</name>
    <dbReference type="NCBI Taxonomy" id="1543721"/>
    <lineage>
        <taxon>Bacteria</taxon>
        <taxon>Pseudomonadati</taxon>
        <taxon>Pseudomonadota</taxon>
        <taxon>Gammaproteobacteria</taxon>
        <taxon>Chromatiales</taxon>
        <taxon>Sedimenticolaceae</taxon>
        <taxon>Sedimenticola</taxon>
    </lineage>
</organism>
<comment type="similarity">
    <text evidence="11">Belongs to the glycosyltransferase 51 family.</text>
</comment>
<protein>
    <recommendedName>
        <fullName evidence="11">Biosynthetic peptidoglycan transglycosylase</fullName>
        <ecNumber evidence="11">2.4.99.28</ecNumber>
    </recommendedName>
    <alternativeName>
        <fullName evidence="11">Glycan polymerase</fullName>
    </alternativeName>
    <alternativeName>
        <fullName evidence="11">Peptidoglycan glycosyltransferase MtgA</fullName>
        <shortName evidence="11">PGT</shortName>
    </alternativeName>
</protein>
<dbReference type="InterPro" id="IPR011812">
    <property type="entry name" value="Pep_trsgly"/>
</dbReference>
<proteinExistence type="inferred from homology"/>
<sequence length="221" mass="24781">MIIFSMISAVIVSVLLVLPWRWIAPPTSAFMLAEIWQTDNAIDYRWVPLAQISPQLAIAIVASEDQKFPEHYGFDMDSILDALSSKGKRTRGASTISQQVAKNLYLWGGRSYLRKGVEAYLTLLIESLWSKRRILEVYLNVAEFAPGVYGAEAAAQHLFSKSANRLTLYESSLLAAVLPNPKRMYAASPSDYVRGRAQDIRQEVRQLGGPGYLPFLRLNPM</sequence>
<dbReference type="Pfam" id="PF00912">
    <property type="entry name" value="Transgly"/>
    <property type="match status" value="1"/>
</dbReference>
<feature type="domain" description="Glycosyl transferase family 51" evidence="12">
    <location>
        <begin position="40"/>
        <end position="202"/>
    </location>
</feature>
<dbReference type="AlphaFoldDB" id="A0A558DFT4"/>
<evidence type="ECO:0000256" key="6">
    <source>
        <dbReference type="ARBA" id="ARBA00022960"/>
    </source>
</evidence>
<dbReference type="GO" id="GO:0005886">
    <property type="term" value="C:plasma membrane"/>
    <property type="evidence" value="ECO:0007669"/>
    <property type="project" value="UniProtKB-SubCell"/>
</dbReference>
<keyword evidence="8 11" id="KW-1133">Transmembrane helix</keyword>
<dbReference type="PANTHER" id="PTHR30400">
    <property type="entry name" value="MONOFUNCTIONAL BIOSYNTHETIC PEPTIDOGLYCAN TRANSGLYCOSYLASE"/>
    <property type="match status" value="1"/>
</dbReference>
<evidence type="ECO:0000256" key="3">
    <source>
        <dbReference type="ARBA" id="ARBA00022676"/>
    </source>
</evidence>
<name>A0A558DFT4_9GAMM</name>
<evidence type="ECO:0000256" key="5">
    <source>
        <dbReference type="ARBA" id="ARBA00022692"/>
    </source>
</evidence>
<dbReference type="EC" id="2.4.99.28" evidence="11"/>
<evidence type="ECO:0000256" key="7">
    <source>
        <dbReference type="ARBA" id="ARBA00022984"/>
    </source>
</evidence>
<dbReference type="EMBL" id="VMRY01000003">
    <property type="protein sequence ID" value="TVT59890.1"/>
    <property type="molecule type" value="Genomic_DNA"/>
</dbReference>
<gene>
    <name evidence="11 13" type="primary">mtgA</name>
    <name evidence="13" type="ORF">FHK82_02625</name>
</gene>
<comment type="caution">
    <text evidence="13">The sequence shown here is derived from an EMBL/GenBank/DDBJ whole genome shotgun (WGS) entry which is preliminary data.</text>
</comment>
<keyword evidence="4 11" id="KW-0808">Transferase</keyword>
<evidence type="ECO:0000256" key="8">
    <source>
        <dbReference type="ARBA" id="ARBA00022989"/>
    </source>
</evidence>
<dbReference type="SUPFAM" id="SSF53955">
    <property type="entry name" value="Lysozyme-like"/>
    <property type="match status" value="1"/>
</dbReference>
<comment type="function">
    <text evidence="11">Peptidoglycan polymerase that catalyzes glycan chain elongation from lipid-linked precursors.</text>
</comment>
<reference evidence="13 14" key="1">
    <citation type="submission" date="2019-07" db="EMBL/GenBank/DDBJ databases">
        <title>The pathways for chlorine oxyanion respiration interact through the shared metabolite chlorate.</title>
        <authorList>
            <person name="Barnum T.P."/>
            <person name="Cheng Y."/>
            <person name="Hill K.A."/>
            <person name="Lucas L.N."/>
            <person name="Carlson H.K."/>
            <person name="Coates J.D."/>
        </authorList>
    </citation>
    <scope>NUCLEOTIDE SEQUENCE [LARGE SCALE GENOMIC DNA]</scope>
    <source>
        <strain evidence="13">BK-3</strain>
    </source>
</reference>
<comment type="subcellular location">
    <subcellularLocation>
        <location evidence="11">Cell inner membrane</location>
        <topology evidence="11">Single-pass membrane protein</topology>
    </subcellularLocation>
</comment>
<comment type="pathway">
    <text evidence="11">Cell wall biogenesis; peptidoglycan biosynthesis.</text>
</comment>
<dbReference type="GO" id="GO:0016763">
    <property type="term" value="F:pentosyltransferase activity"/>
    <property type="evidence" value="ECO:0007669"/>
    <property type="project" value="InterPro"/>
</dbReference>
<keyword evidence="5 11" id="KW-0812">Transmembrane</keyword>
<evidence type="ECO:0000256" key="4">
    <source>
        <dbReference type="ARBA" id="ARBA00022679"/>
    </source>
</evidence>